<keyword evidence="1" id="KW-0433">Leucine-rich repeat</keyword>
<dbReference type="PANTHER" id="PTHR36766">
    <property type="entry name" value="PLANT BROAD-SPECTRUM MILDEW RESISTANCE PROTEIN RPW8"/>
    <property type="match status" value="1"/>
</dbReference>
<feature type="domain" description="NB-ARC" evidence="4">
    <location>
        <begin position="2"/>
        <end position="121"/>
    </location>
</feature>
<keyword evidence="2" id="KW-0677">Repeat</keyword>
<dbReference type="InterPro" id="IPR056789">
    <property type="entry name" value="LRR_R13L1-DRL21"/>
</dbReference>
<dbReference type="EMBL" id="OZ075134">
    <property type="protein sequence ID" value="CAL4991099.1"/>
    <property type="molecule type" value="Genomic_DNA"/>
</dbReference>
<evidence type="ECO:0000256" key="3">
    <source>
        <dbReference type="ARBA" id="ARBA00022821"/>
    </source>
</evidence>
<evidence type="ECO:0000256" key="2">
    <source>
        <dbReference type="ARBA" id="ARBA00022737"/>
    </source>
</evidence>
<dbReference type="FunFam" id="1.10.10.10:FF:000322">
    <property type="entry name" value="Probable disease resistance protein At1g63360"/>
    <property type="match status" value="1"/>
</dbReference>
<feature type="domain" description="R13L1/DRL21-like LRR repeat region" evidence="6">
    <location>
        <begin position="392"/>
        <end position="465"/>
    </location>
</feature>
<dbReference type="GO" id="GO:0002758">
    <property type="term" value="P:innate immune response-activating signaling pathway"/>
    <property type="evidence" value="ECO:0007669"/>
    <property type="project" value="UniProtKB-ARBA"/>
</dbReference>
<dbReference type="Pfam" id="PF25019">
    <property type="entry name" value="LRR_R13L1-DRL21"/>
    <property type="match status" value="1"/>
</dbReference>
<keyword evidence="3" id="KW-0611">Plant defense</keyword>
<dbReference type="SUPFAM" id="SSF52058">
    <property type="entry name" value="L domain-like"/>
    <property type="match status" value="1"/>
</dbReference>
<dbReference type="InterPro" id="IPR002182">
    <property type="entry name" value="NB-ARC"/>
</dbReference>
<dbReference type="GO" id="GO:0009626">
    <property type="term" value="P:plant-type hypersensitive response"/>
    <property type="evidence" value="ECO:0007669"/>
    <property type="project" value="UniProtKB-ARBA"/>
</dbReference>
<dbReference type="PANTHER" id="PTHR36766:SF64">
    <property type="entry name" value="OS12G0206100 PROTEIN"/>
    <property type="match status" value="1"/>
</dbReference>
<dbReference type="Proteomes" id="UP001497457">
    <property type="component" value="Chromosome 24b"/>
</dbReference>
<evidence type="ECO:0000313" key="8">
    <source>
        <dbReference type="Proteomes" id="UP001497457"/>
    </source>
</evidence>
<dbReference type="Gene3D" id="1.10.10.10">
    <property type="entry name" value="Winged helix-like DNA-binding domain superfamily/Winged helix DNA-binding domain"/>
    <property type="match status" value="1"/>
</dbReference>
<dbReference type="AlphaFoldDB" id="A0ABC9AZZ8"/>
<dbReference type="InterPro" id="IPR027417">
    <property type="entry name" value="P-loop_NTPase"/>
</dbReference>
<reference evidence="7" key="1">
    <citation type="submission" date="2024-10" db="EMBL/GenBank/DDBJ databases">
        <authorList>
            <person name="Ryan C."/>
        </authorList>
    </citation>
    <scope>NUCLEOTIDE SEQUENCE [LARGE SCALE GENOMIC DNA]</scope>
</reference>
<gene>
    <name evidence="7" type="ORF">URODEC1_LOCUS60506</name>
</gene>
<dbReference type="Pfam" id="PF00931">
    <property type="entry name" value="NB-ARC"/>
    <property type="match status" value="1"/>
</dbReference>
<dbReference type="Pfam" id="PF23559">
    <property type="entry name" value="WHD_DRP"/>
    <property type="match status" value="1"/>
</dbReference>
<evidence type="ECO:0000256" key="1">
    <source>
        <dbReference type="ARBA" id="ARBA00022614"/>
    </source>
</evidence>
<name>A0ABC9AZZ8_9POAL</name>
<evidence type="ECO:0000259" key="6">
    <source>
        <dbReference type="Pfam" id="PF25019"/>
    </source>
</evidence>
<dbReference type="InterPro" id="IPR036388">
    <property type="entry name" value="WH-like_DNA-bd_sf"/>
</dbReference>
<proteinExistence type="predicted"/>
<dbReference type="Gene3D" id="3.40.50.300">
    <property type="entry name" value="P-loop containing nucleotide triphosphate hydrolases"/>
    <property type="match status" value="1"/>
</dbReference>
<dbReference type="Gene3D" id="3.80.10.10">
    <property type="entry name" value="Ribonuclease Inhibitor"/>
    <property type="match status" value="1"/>
</dbReference>
<dbReference type="SUPFAM" id="SSF52540">
    <property type="entry name" value="P-loop containing nucleoside triphosphate hydrolases"/>
    <property type="match status" value="1"/>
</dbReference>
<sequence>MFIHASEIFRVDKIFRDMLSEMSKGQQSDTKCVTALRDELKEEMKGKRFLLVLDDLWVNDENQRERDILLNTLKAGQCGSRILVTARREDAAAALGSQEQIPIPYLEEEQYFSMFMHYALEGTSFDDYERYASIRRKIAKKLCRSPIAAITVAARLKGNKRISFWESTANDDVLNKTMGALWWSYQQLGADIRRCFAYCSTFPRGYYLKRDELIRIWTAQGFIKTRTDPTDVWEDVGQHYFDELLTFSFLQVQRTIIGTETEAFTIHDLLHELAERVAGNDFHRIDLNGSLNEFLPGVRHVFIDTSNGPEIPEKYLDFENLRTLIIKEHWTDTDRLQPMEVMKRNHDLEKVFERLFMRMRKLQVLIVELNPKTEALSVPTSIDQMKHRGYELKQLKHLNKLRGTLEINGLGIVGSKEEALEAHLTRKKGLTKLEMSFSCGWNRDQDIEAEVLEGLCPPEDLQELANRDQDIEAAVLLEDLQELANRDQDIEAAVLLEDLQELANRDQDIKAEHPDAPKCLQTLEISWCSRLASIPEDSVLFKRLLELRIKHCDWGSLPENMECLVSLQTLIIVGCNKMEFLPTLPQSLLKIDIIQCGVLSTTCQEEGHENWQKIQHIPEKRIL</sequence>
<accession>A0ABC9AZZ8</accession>
<protein>
    <recommendedName>
        <fullName evidence="9">NB-ARC domain-containing protein</fullName>
    </recommendedName>
</protein>
<evidence type="ECO:0008006" key="9">
    <source>
        <dbReference type="Google" id="ProtNLM"/>
    </source>
</evidence>
<evidence type="ECO:0000259" key="4">
    <source>
        <dbReference type="Pfam" id="PF00931"/>
    </source>
</evidence>
<feature type="domain" description="Disease resistance protein winged helix" evidence="5">
    <location>
        <begin position="202"/>
        <end position="274"/>
    </location>
</feature>
<evidence type="ECO:0000313" key="7">
    <source>
        <dbReference type="EMBL" id="CAL4991099.1"/>
    </source>
</evidence>
<keyword evidence="8" id="KW-1185">Reference proteome</keyword>
<organism evidence="7 8">
    <name type="scientific">Urochloa decumbens</name>
    <dbReference type="NCBI Taxonomy" id="240449"/>
    <lineage>
        <taxon>Eukaryota</taxon>
        <taxon>Viridiplantae</taxon>
        <taxon>Streptophyta</taxon>
        <taxon>Embryophyta</taxon>
        <taxon>Tracheophyta</taxon>
        <taxon>Spermatophyta</taxon>
        <taxon>Magnoliopsida</taxon>
        <taxon>Liliopsida</taxon>
        <taxon>Poales</taxon>
        <taxon>Poaceae</taxon>
        <taxon>PACMAD clade</taxon>
        <taxon>Panicoideae</taxon>
        <taxon>Panicodae</taxon>
        <taxon>Paniceae</taxon>
        <taxon>Melinidinae</taxon>
        <taxon>Urochloa</taxon>
    </lineage>
</organism>
<evidence type="ECO:0000259" key="5">
    <source>
        <dbReference type="Pfam" id="PF23559"/>
    </source>
</evidence>
<dbReference type="GO" id="GO:0042742">
    <property type="term" value="P:defense response to bacterium"/>
    <property type="evidence" value="ECO:0007669"/>
    <property type="project" value="UniProtKB-ARBA"/>
</dbReference>
<dbReference type="InterPro" id="IPR032675">
    <property type="entry name" value="LRR_dom_sf"/>
</dbReference>
<dbReference type="InterPro" id="IPR058922">
    <property type="entry name" value="WHD_DRP"/>
</dbReference>